<proteinExistence type="predicted"/>
<name>A0A1I3G6M8_9GAMM</name>
<evidence type="ECO:0000313" key="2">
    <source>
        <dbReference type="Proteomes" id="UP000199040"/>
    </source>
</evidence>
<dbReference type="STRING" id="442341.SAMN04487959_1275"/>
<reference evidence="1 2" key="1">
    <citation type="submission" date="2016-10" db="EMBL/GenBank/DDBJ databases">
        <authorList>
            <person name="de Groot N.N."/>
        </authorList>
    </citation>
    <scope>NUCLEOTIDE SEQUENCE [LARGE SCALE GENOMIC DNA]</scope>
    <source>
        <strain evidence="1 2">CGMCC 1.6848</strain>
    </source>
</reference>
<gene>
    <name evidence="1" type="ORF">SAMN04487959_1275</name>
</gene>
<dbReference type="EMBL" id="FOPY01000027">
    <property type="protein sequence ID" value="SFI19113.1"/>
    <property type="molecule type" value="Genomic_DNA"/>
</dbReference>
<dbReference type="Proteomes" id="UP000199040">
    <property type="component" value="Unassembled WGS sequence"/>
</dbReference>
<keyword evidence="2" id="KW-1185">Reference proteome</keyword>
<accession>A0A1I3G6M8</accession>
<sequence length="198" mass="22917">MTLGCILGKEYTAGHKPRFYYSFAQRRRNGGPMANILRFPVRKSHGAGMERYLTPRECLALGATDPFANWVKILDAWLEAYPQARTKHNATLRSLLADTWLVFHMACDRTSRLEVKPHHSLRWAQLQYHNLSDFELLVIVSDNLTDLRRGVAQLCQEYPAEEHSNHNLIGFIQSIDHMNQQLGRLFDPELSASWQPEW</sequence>
<organism evidence="1 2">
    <name type="scientific">Modicisalibacter xianhensis</name>
    <dbReference type="NCBI Taxonomy" id="442341"/>
    <lineage>
        <taxon>Bacteria</taxon>
        <taxon>Pseudomonadati</taxon>
        <taxon>Pseudomonadota</taxon>
        <taxon>Gammaproteobacteria</taxon>
        <taxon>Oceanospirillales</taxon>
        <taxon>Halomonadaceae</taxon>
        <taxon>Modicisalibacter</taxon>
    </lineage>
</organism>
<protein>
    <submittedName>
        <fullName evidence="1">Uncharacterized protein</fullName>
    </submittedName>
</protein>
<evidence type="ECO:0000313" key="1">
    <source>
        <dbReference type="EMBL" id="SFI19113.1"/>
    </source>
</evidence>
<dbReference type="AlphaFoldDB" id="A0A1I3G6M8"/>